<proteinExistence type="predicted"/>
<keyword evidence="2" id="KW-1133">Transmembrane helix</keyword>
<gene>
    <name evidence="3" type="ORF">PGO_001510</name>
</gene>
<dbReference type="OrthoDB" id="10661200at2759"/>
<name>A0A1Y1JWD6_PLAGO</name>
<feature type="region of interest" description="Disordered" evidence="1">
    <location>
        <begin position="227"/>
        <end position="286"/>
    </location>
</feature>
<dbReference type="Pfam" id="PF05795">
    <property type="entry name" value="Plasmodium_Vir"/>
    <property type="match status" value="1"/>
</dbReference>
<keyword evidence="2" id="KW-0472">Membrane</keyword>
<evidence type="ECO:0000313" key="4">
    <source>
        <dbReference type="Proteomes" id="UP000195521"/>
    </source>
</evidence>
<reference evidence="4" key="1">
    <citation type="submission" date="2017-04" db="EMBL/GenBank/DDBJ databases">
        <title>Plasmodium gonderi genome.</title>
        <authorList>
            <person name="Arisue N."/>
            <person name="Honma H."/>
            <person name="Kawai S."/>
            <person name="Tougan T."/>
            <person name="Tanabe K."/>
            <person name="Horii T."/>
        </authorList>
    </citation>
    <scope>NUCLEOTIDE SEQUENCE [LARGE SCALE GENOMIC DNA]</scope>
    <source>
        <strain evidence="4">ATCC 30045</strain>
    </source>
</reference>
<dbReference type="InterPro" id="IPR008780">
    <property type="entry name" value="Plasmodium_Vir"/>
</dbReference>
<keyword evidence="4" id="KW-1185">Reference proteome</keyword>
<dbReference type="OMA" id="ERTHFVD"/>
<sequence length="449" mass="51741">MTKTTATLSLEEAAKSLKLNEMFEEFFANQETFNYQSYCNKVETYDSKYDGVSDLCRKLVGFLEKVHQNSYIKMHKDYCDYLTYWLHDKVGEIYTSTSEKTADIPFFKGLIDVINTVNGKVKEHKCKIQYDYETTLDEWRNRKFTYIYLKKYNDIKKGISAKTKDNCNTYITYINNIHTLYKKYKGDCKLGIFWYSGPNYADCSFMYNPDKLISTLNDCNDEERTHFVDVGMGSSTNREVLESGKREKAESSPNPRQEGLSSSLDSSGKPHLPSPPDEDGKLDSPIPQEVSSYLEIPLVSSKLILEPSGREESLDHRDSEYSKRGPYIQQGNYDHHHADSTSILIPYEGSTVSSNFFQKIYDILNSNNLRHTIMCASIVVVVIFLIFFFSSTLSGSLLNKCDEKKRDYEKDSCDRGEEEFSGCGTELQHTNSHISDVYLSYQPRRDYYG</sequence>
<evidence type="ECO:0000256" key="1">
    <source>
        <dbReference type="SAM" id="MobiDB-lite"/>
    </source>
</evidence>
<protein>
    <submittedName>
        <fullName evidence="3">Variable surface protein</fullName>
    </submittedName>
</protein>
<feature type="compositionally biased region" description="Polar residues" evidence="1">
    <location>
        <begin position="251"/>
        <end position="266"/>
    </location>
</feature>
<evidence type="ECO:0000256" key="2">
    <source>
        <dbReference type="SAM" id="Phobius"/>
    </source>
</evidence>
<keyword evidence="2" id="KW-0812">Transmembrane</keyword>
<feature type="compositionally biased region" description="Basic and acidic residues" evidence="1">
    <location>
        <begin position="239"/>
        <end position="250"/>
    </location>
</feature>
<organism evidence="3 4">
    <name type="scientific">Plasmodium gonderi</name>
    <dbReference type="NCBI Taxonomy" id="77519"/>
    <lineage>
        <taxon>Eukaryota</taxon>
        <taxon>Sar</taxon>
        <taxon>Alveolata</taxon>
        <taxon>Apicomplexa</taxon>
        <taxon>Aconoidasida</taxon>
        <taxon>Haemosporida</taxon>
        <taxon>Plasmodiidae</taxon>
        <taxon>Plasmodium</taxon>
        <taxon>Plasmodium (Plasmodium)</taxon>
    </lineage>
</organism>
<dbReference type="GeneID" id="39744982"/>
<comment type="caution">
    <text evidence="3">The sequence shown here is derived from an EMBL/GenBank/DDBJ whole genome shotgun (WGS) entry which is preliminary data.</text>
</comment>
<accession>A0A1Y1JWD6</accession>
<dbReference type="EMBL" id="BDQF01000154">
    <property type="protein sequence ID" value="GAW84174.1"/>
    <property type="molecule type" value="Genomic_DNA"/>
</dbReference>
<feature type="transmembrane region" description="Helical" evidence="2">
    <location>
        <begin position="376"/>
        <end position="398"/>
    </location>
</feature>
<dbReference type="AlphaFoldDB" id="A0A1Y1JWD6"/>
<dbReference type="RefSeq" id="XP_028546763.1">
    <property type="nucleotide sequence ID" value="XM_028690962.1"/>
</dbReference>
<dbReference type="Proteomes" id="UP000195521">
    <property type="component" value="Unassembled WGS sequence"/>
</dbReference>
<evidence type="ECO:0000313" key="3">
    <source>
        <dbReference type="EMBL" id="GAW84174.1"/>
    </source>
</evidence>